<evidence type="ECO:0000256" key="6">
    <source>
        <dbReference type="ARBA" id="ARBA00012321"/>
    </source>
</evidence>
<name>A0AAW1TMI3_9CHLO</name>
<evidence type="ECO:0000256" key="3">
    <source>
        <dbReference type="ARBA" id="ARBA00006221"/>
    </source>
</evidence>
<dbReference type="Pfam" id="PF00215">
    <property type="entry name" value="OMPdecase"/>
    <property type="match status" value="1"/>
</dbReference>
<reference evidence="19 20" key="1">
    <citation type="journal article" date="2024" name="Nat. Commun.">
        <title>Phylogenomics reveals the evolutionary origins of lichenization in chlorophyte algae.</title>
        <authorList>
            <person name="Puginier C."/>
            <person name="Libourel C."/>
            <person name="Otte J."/>
            <person name="Skaloud P."/>
            <person name="Haon M."/>
            <person name="Grisel S."/>
            <person name="Petersen M."/>
            <person name="Berrin J.G."/>
            <person name="Delaux P.M."/>
            <person name="Dal Grande F."/>
            <person name="Keller J."/>
        </authorList>
    </citation>
    <scope>NUCLEOTIDE SEQUENCE [LARGE SCALE GENOMIC DNA]</scope>
    <source>
        <strain evidence="19 20">SAG 2523</strain>
    </source>
</reference>
<dbReference type="GO" id="GO:0004590">
    <property type="term" value="F:orotidine-5'-phosphate decarboxylase activity"/>
    <property type="evidence" value="ECO:0007669"/>
    <property type="project" value="UniProtKB-EC"/>
</dbReference>
<comment type="similarity">
    <text evidence="3">In the N-terminal section; belongs to the purine/pyrimidine phosphoribosyltransferase family.</text>
</comment>
<comment type="catalytic activity">
    <reaction evidence="15">
        <text>orotidine 5'-phosphate + H(+) = UMP + CO2</text>
        <dbReference type="Rhea" id="RHEA:11596"/>
        <dbReference type="ChEBI" id="CHEBI:15378"/>
        <dbReference type="ChEBI" id="CHEBI:16526"/>
        <dbReference type="ChEBI" id="CHEBI:57538"/>
        <dbReference type="ChEBI" id="CHEBI:57865"/>
        <dbReference type="EC" id="4.1.1.23"/>
    </reaction>
</comment>
<evidence type="ECO:0000259" key="18">
    <source>
        <dbReference type="SMART" id="SM00934"/>
    </source>
</evidence>
<dbReference type="EC" id="2.4.2.10" evidence="5"/>
<keyword evidence="11" id="KW-0665">Pyrimidine biosynthesis</keyword>
<feature type="binding site" evidence="17">
    <location>
        <position position="279"/>
    </location>
    <ligand>
        <name>substrate</name>
    </ligand>
</feature>
<evidence type="ECO:0000256" key="4">
    <source>
        <dbReference type="ARBA" id="ARBA00009769"/>
    </source>
</evidence>
<feature type="active site" description="For OMPdecase activity" evidence="16">
    <location>
        <position position="312"/>
    </location>
</feature>
<accession>A0AAW1TMI3</accession>
<dbReference type="PANTHER" id="PTHR19278:SF9">
    <property type="entry name" value="URIDINE 5'-MONOPHOSPHATE SYNTHASE"/>
    <property type="match status" value="1"/>
</dbReference>
<dbReference type="SUPFAM" id="SSF51366">
    <property type="entry name" value="Ribulose-phoshate binding barrel"/>
    <property type="match status" value="1"/>
</dbReference>
<evidence type="ECO:0000256" key="17">
    <source>
        <dbReference type="PIRSR" id="PIRSR614732-2"/>
    </source>
</evidence>
<comment type="pathway">
    <text evidence="2">Pyrimidine metabolism; UMP biosynthesis via de novo pathway; UMP from orotate: step 1/2.</text>
</comment>
<dbReference type="NCBIfam" id="TIGR00336">
    <property type="entry name" value="pyrE"/>
    <property type="match status" value="1"/>
</dbReference>
<dbReference type="PROSITE" id="PS00156">
    <property type="entry name" value="OMPDECASE"/>
    <property type="match status" value="1"/>
</dbReference>
<feature type="binding site" evidence="17">
    <location>
        <position position="453"/>
    </location>
    <ligand>
        <name>substrate</name>
    </ligand>
</feature>
<dbReference type="CDD" id="cd04725">
    <property type="entry name" value="OMP_decarboxylase_like"/>
    <property type="match status" value="1"/>
</dbReference>
<dbReference type="EMBL" id="JALJOV010000002">
    <property type="protein sequence ID" value="KAK9869026.1"/>
    <property type="molecule type" value="Genomic_DNA"/>
</dbReference>
<evidence type="ECO:0000313" key="19">
    <source>
        <dbReference type="EMBL" id="KAK9869026.1"/>
    </source>
</evidence>
<evidence type="ECO:0000256" key="14">
    <source>
        <dbReference type="ARBA" id="ARBA00049126"/>
    </source>
</evidence>
<feature type="binding site" evidence="17">
    <location>
        <position position="454"/>
    </location>
    <ligand>
        <name>substrate</name>
    </ligand>
</feature>
<comment type="catalytic activity">
    <reaction evidence="14">
        <text>orotidine 5'-phosphate + diphosphate = orotate + 5-phospho-alpha-D-ribose 1-diphosphate</text>
        <dbReference type="Rhea" id="RHEA:10380"/>
        <dbReference type="ChEBI" id="CHEBI:30839"/>
        <dbReference type="ChEBI" id="CHEBI:33019"/>
        <dbReference type="ChEBI" id="CHEBI:57538"/>
        <dbReference type="ChEBI" id="CHEBI:58017"/>
        <dbReference type="EC" id="2.4.2.10"/>
    </reaction>
</comment>
<evidence type="ECO:0000256" key="13">
    <source>
        <dbReference type="ARBA" id="ARBA00023268"/>
    </source>
</evidence>
<keyword evidence="8" id="KW-0328">Glycosyltransferase</keyword>
<dbReference type="InterPro" id="IPR018089">
    <property type="entry name" value="OMPdecase_AS"/>
</dbReference>
<dbReference type="InterPro" id="IPR029057">
    <property type="entry name" value="PRTase-like"/>
</dbReference>
<dbReference type="HAMAP" id="MF_01208">
    <property type="entry name" value="PyrE"/>
    <property type="match status" value="1"/>
</dbReference>
<dbReference type="Proteomes" id="UP001485043">
    <property type="component" value="Unassembled WGS sequence"/>
</dbReference>
<feature type="active site" description="For OMPdecase activity" evidence="16">
    <location>
        <position position="315"/>
    </location>
</feature>
<evidence type="ECO:0000256" key="1">
    <source>
        <dbReference type="ARBA" id="ARBA00004861"/>
    </source>
</evidence>
<evidence type="ECO:0000256" key="8">
    <source>
        <dbReference type="ARBA" id="ARBA00022676"/>
    </source>
</evidence>
<proteinExistence type="inferred from homology"/>
<evidence type="ECO:0000256" key="9">
    <source>
        <dbReference type="ARBA" id="ARBA00022679"/>
    </source>
</evidence>
<dbReference type="GO" id="GO:0044205">
    <property type="term" value="P:'de novo' UMP biosynthetic process"/>
    <property type="evidence" value="ECO:0007669"/>
    <property type="project" value="InterPro"/>
</dbReference>
<dbReference type="InterPro" id="IPR001754">
    <property type="entry name" value="OMPdeCOase_dom"/>
</dbReference>
<keyword evidence="10" id="KW-0210">Decarboxylase</keyword>
<organism evidence="19 20">
    <name type="scientific">Apatococcus fuscideae</name>
    <dbReference type="NCBI Taxonomy" id="2026836"/>
    <lineage>
        <taxon>Eukaryota</taxon>
        <taxon>Viridiplantae</taxon>
        <taxon>Chlorophyta</taxon>
        <taxon>core chlorophytes</taxon>
        <taxon>Trebouxiophyceae</taxon>
        <taxon>Chlorellales</taxon>
        <taxon>Chlorellaceae</taxon>
        <taxon>Apatococcus</taxon>
    </lineage>
</organism>
<dbReference type="AlphaFoldDB" id="A0AAW1TMI3"/>
<dbReference type="PANTHER" id="PTHR19278">
    <property type="entry name" value="OROTATE PHOSPHORIBOSYLTRANSFERASE"/>
    <property type="match status" value="1"/>
</dbReference>
<dbReference type="FunFam" id="3.20.20.70:FF:000092">
    <property type="entry name" value="Uridine monophosphate synthetase"/>
    <property type="match status" value="1"/>
</dbReference>
<dbReference type="SMART" id="SM00934">
    <property type="entry name" value="OMPdecase"/>
    <property type="match status" value="1"/>
</dbReference>
<sequence length="484" mass="51884">MPEADIEALVLSLAEIEAVKFGEFKLKSGLISPIYIDLRVIVSFPDILKKVSDLMWKKVEGASFSVICGVPYTALPIATCMSLTTKVPMLMRRKEIKEYGTKKAIEGTFQQGQTCLIVEDLVTSGASVMETVDPLEAVGLKVSDVVVLIDREQGGGARLASHGLCLHSAFTLTFILETLLRHGKIDPRTAAAAKEFVAKNQTFDQGNVVKDPAESTTKPSIARLPFSERQTMAQCTMAKRLFEVMMKKKSNLAVAADVKTVADLLSVADKVGPHICVLKTHVDLFTSWDDSTVAMLRDLANKHEFLIFEDRKFADIGNTVVGQYEGGIYRIAEWSDMTNAHMVPGPGIIDGLRSVGLSRGKGLLLLAEMSSAGNLANGSYTLATKAAAETNQDFVMGYISQTPNAWPGGPGSPGLIHMTPGVQLSAGGDALGQQYNTPEHVIGVNGSDVIIVGRGIIKATDPAAAAATYQEAAWHAYLNAVQAS</sequence>
<dbReference type="NCBIfam" id="NF010382">
    <property type="entry name" value="PRK13809.1"/>
    <property type="match status" value="1"/>
</dbReference>
<comment type="similarity">
    <text evidence="4">In the C-terminal section; belongs to the OMP decarboxylase family.</text>
</comment>
<keyword evidence="12" id="KW-0456">Lyase</keyword>
<feature type="domain" description="Orotidine 5'-phosphate decarboxylase" evidence="18">
    <location>
        <begin position="251"/>
        <end position="469"/>
    </location>
</feature>
<dbReference type="InterPro" id="IPR014732">
    <property type="entry name" value="OMPdecase"/>
</dbReference>
<evidence type="ECO:0000256" key="10">
    <source>
        <dbReference type="ARBA" id="ARBA00022793"/>
    </source>
</evidence>
<gene>
    <name evidence="19" type="ORF">WJX84_003274</name>
</gene>
<dbReference type="Gene3D" id="3.20.20.70">
    <property type="entry name" value="Aldolase class I"/>
    <property type="match status" value="1"/>
</dbReference>
<dbReference type="InterPro" id="IPR000836">
    <property type="entry name" value="PRTase_dom"/>
</dbReference>
<keyword evidence="9" id="KW-0808">Transferase</keyword>
<dbReference type="InterPro" id="IPR023031">
    <property type="entry name" value="OPRT"/>
</dbReference>
<dbReference type="Pfam" id="PF00156">
    <property type="entry name" value="Pribosyltran"/>
    <property type="match status" value="1"/>
</dbReference>
<evidence type="ECO:0000256" key="7">
    <source>
        <dbReference type="ARBA" id="ARBA00015047"/>
    </source>
</evidence>
<dbReference type="EC" id="4.1.1.23" evidence="6"/>
<keyword evidence="13" id="KW-0511">Multifunctional enzyme</keyword>
<protein>
    <recommendedName>
        <fullName evidence="7">Uridine 5'-monophosphate synthase</fullName>
        <ecNumber evidence="5">2.4.2.10</ecNumber>
        <ecNumber evidence="6">4.1.1.23</ecNumber>
    </recommendedName>
</protein>
<evidence type="ECO:0000256" key="2">
    <source>
        <dbReference type="ARBA" id="ARBA00004889"/>
    </source>
</evidence>
<evidence type="ECO:0000256" key="12">
    <source>
        <dbReference type="ARBA" id="ARBA00023239"/>
    </source>
</evidence>
<feature type="binding site" evidence="17">
    <location>
        <position position="433"/>
    </location>
    <ligand>
        <name>substrate</name>
    </ligand>
</feature>
<evidence type="ECO:0000256" key="5">
    <source>
        <dbReference type="ARBA" id="ARBA00011971"/>
    </source>
</evidence>
<dbReference type="InterPro" id="IPR004467">
    <property type="entry name" value="Or_phspho_trans_dom"/>
</dbReference>
<dbReference type="NCBIfam" id="TIGR01740">
    <property type="entry name" value="pyrF"/>
    <property type="match status" value="1"/>
</dbReference>
<comment type="pathway">
    <text evidence="1">Pyrimidine metabolism; UMP biosynthesis via de novo pathway; UMP from orotate: step 2/2.</text>
</comment>
<comment type="caution">
    <text evidence="19">The sequence shown here is derived from an EMBL/GenBank/DDBJ whole genome shotgun (WGS) entry which is preliminary data.</text>
</comment>
<dbReference type="InterPro" id="IPR011060">
    <property type="entry name" value="RibuloseP-bd_barrel"/>
</dbReference>
<dbReference type="SUPFAM" id="SSF53271">
    <property type="entry name" value="PRTase-like"/>
    <property type="match status" value="1"/>
</dbReference>
<dbReference type="InterPro" id="IPR013785">
    <property type="entry name" value="Aldolase_TIM"/>
</dbReference>
<evidence type="ECO:0000256" key="11">
    <source>
        <dbReference type="ARBA" id="ARBA00022975"/>
    </source>
</evidence>
<feature type="active site" description="For OMPdecase activity" evidence="16">
    <location>
        <position position="310"/>
    </location>
</feature>
<evidence type="ECO:0000256" key="15">
    <source>
        <dbReference type="ARBA" id="ARBA00049157"/>
    </source>
</evidence>
<dbReference type="GO" id="GO:0006207">
    <property type="term" value="P:'de novo' pyrimidine nucleobase biosynthetic process"/>
    <property type="evidence" value="ECO:0007669"/>
    <property type="project" value="InterPro"/>
</dbReference>
<dbReference type="CDD" id="cd06223">
    <property type="entry name" value="PRTases_typeI"/>
    <property type="match status" value="1"/>
</dbReference>
<dbReference type="Gene3D" id="3.40.50.2020">
    <property type="match status" value="1"/>
</dbReference>
<feature type="binding site" evidence="17">
    <location>
        <position position="257"/>
    </location>
    <ligand>
        <name>substrate</name>
    </ligand>
</feature>
<evidence type="ECO:0000256" key="16">
    <source>
        <dbReference type="PIRSR" id="PIRSR614732-1"/>
    </source>
</evidence>
<feature type="binding site" evidence="17">
    <location>
        <position position="370"/>
    </location>
    <ligand>
        <name>substrate</name>
    </ligand>
</feature>
<keyword evidence="20" id="KW-1185">Reference proteome</keyword>
<dbReference type="GO" id="GO:0004588">
    <property type="term" value="F:orotate phosphoribosyltransferase activity"/>
    <property type="evidence" value="ECO:0007669"/>
    <property type="project" value="UniProtKB-EC"/>
</dbReference>
<dbReference type="FunFam" id="3.40.50.2020:FF:000025">
    <property type="entry name" value="Uridine monophosphate synthetase"/>
    <property type="match status" value="1"/>
</dbReference>
<evidence type="ECO:0000313" key="20">
    <source>
        <dbReference type="Proteomes" id="UP001485043"/>
    </source>
</evidence>